<sequence length="164" mass="19180">MGNNRKKNVARIQKDAVWYPKFTPAQARATWEIFGSGHELCYQISKDDFIKAATKGHLRIEKHVQTVERLKNESSPTRNWIDVRVGVDGYENQRGYYCPKGENLWGKRILRLTQHPFYTNNDIQAQPEVFKNVALRSKDVPYRNMKGLDHVSWFEKMLGLVIEN</sequence>
<dbReference type="Proteomes" id="UP000179686">
    <property type="component" value="Unassembled WGS sequence"/>
</dbReference>
<dbReference type="AlphaFoldDB" id="A0A1F6VR05"/>
<gene>
    <name evidence="1" type="ORF">A3J61_01495</name>
</gene>
<evidence type="ECO:0000313" key="1">
    <source>
        <dbReference type="EMBL" id="OGI72034.1"/>
    </source>
</evidence>
<accession>A0A1F6VR05</accession>
<organism evidence="1 2">
    <name type="scientific">Candidatus Nomurabacteria bacterium RIFCSPHIGHO2_02_FULL_38_15</name>
    <dbReference type="NCBI Taxonomy" id="1801752"/>
    <lineage>
        <taxon>Bacteria</taxon>
        <taxon>Candidatus Nomuraibacteriota</taxon>
    </lineage>
</organism>
<proteinExistence type="predicted"/>
<comment type="caution">
    <text evidence="1">The sequence shown here is derived from an EMBL/GenBank/DDBJ whole genome shotgun (WGS) entry which is preliminary data.</text>
</comment>
<protein>
    <submittedName>
        <fullName evidence="1">Uncharacterized protein</fullName>
    </submittedName>
</protein>
<reference evidence="1 2" key="1">
    <citation type="journal article" date="2016" name="Nat. Commun.">
        <title>Thousands of microbial genomes shed light on interconnected biogeochemical processes in an aquifer system.</title>
        <authorList>
            <person name="Anantharaman K."/>
            <person name="Brown C.T."/>
            <person name="Hug L.A."/>
            <person name="Sharon I."/>
            <person name="Castelle C.J."/>
            <person name="Probst A.J."/>
            <person name="Thomas B.C."/>
            <person name="Singh A."/>
            <person name="Wilkins M.J."/>
            <person name="Karaoz U."/>
            <person name="Brodie E.L."/>
            <person name="Williams K.H."/>
            <person name="Hubbard S.S."/>
            <person name="Banfield J.F."/>
        </authorList>
    </citation>
    <scope>NUCLEOTIDE SEQUENCE [LARGE SCALE GENOMIC DNA]</scope>
</reference>
<dbReference type="STRING" id="1801752.A3J61_01495"/>
<name>A0A1F6VR05_9BACT</name>
<evidence type="ECO:0000313" key="2">
    <source>
        <dbReference type="Proteomes" id="UP000179686"/>
    </source>
</evidence>
<dbReference type="EMBL" id="MFUC01000013">
    <property type="protein sequence ID" value="OGI72034.1"/>
    <property type="molecule type" value="Genomic_DNA"/>
</dbReference>